<keyword evidence="1" id="KW-0812">Transmembrane</keyword>
<feature type="transmembrane region" description="Helical" evidence="1">
    <location>
        <begin position="6"/>
        <end position="23"/>
    </location>
</feature>
<organism evidence="2 3">
    <name type="scientific">Streptomyces demainii</name>
    <dbReference type="NCBI Taxonomy" id="588122"/>
    <lineage>
        <taxon>Bacteria</taxon>
        <taxon>Bacillati</taxon>
        <taxon>Actinomycetota</taxon>
        <taxon>Actinomycetes</taxon>
        <taxon>Kitasatosporales</taxon>
        <taxon>Streptomycetaceae</taxon>
        <taxon>Streptomyces</taxon>
    </lineage>
</organism>
<evidence type="ECO:0000313" key="2">
    <source>
        <dbReference type="EMBL" id="MDP9611522.1"/>
    </source>
</evidence>
<dbReference type="Proteomes" id="UP001234880">
    <property type="component" value="Unassembled WGS sequence"/>
</dbReference>
<keyword evidence="3" id="KW-1185">Reference proteome</keyword>
<keyword evidence="1" id="KW-0472">Membrane</keyword>
<comment type="caution">
    <text evidence="2">The sequence shown here is derived from an EMBL/GenBank/DDBJ whole genome shotgun (WGS) entry which is preliminary data.</text>
</comment>
<keyword evidence="1" id="KW-1133">Transmembrane helix</keyword>
<dbReference type="RefSeq" id="WP_307110817.1">
    <property type="nucleotide sequence ID" value="NZ_JAURUE010000001.1"/>
</dbReference>
<dbReference type="EMBL" id="JAURUE010000001">
    <property type="protein sequence ID" value="MDP9611522.1"/>
    <property type="molecule type" value="Genomic_DNA"/>
</dbReference>
<proteinExistence type="predicted"/>
<protein>
    <submittedName>
        <fullName evidence="2">Uncharacterized protein</fullName>
    </submittedName>
</protein>
<evidence type="ECO:0000256" key="1">
    <source>
        <dbReference type="SAM" id="Phobius"/>
    </source>
</evidence>
<reference evidence="2 3" key="1">
    <citation type="submission" date="2023-07" db="EMBL/GenBank/DDBJ databases">
        <title>Sequencing the genomes of 1000 actinobacteria strains.</title>
        <authorList>
            <person name="Klenk H.-P."/>
        </authorList>
    </citation>
    <scope>NUCLEOTIDE SEQUENCE [LARGE SCALE GENOMIC DNA]</scope>
    <source>
        <strain evidence="2 3">DSM 41600</strain>
    </source>
</reference>
<name>A0ABT9KSV0_9ACTN</name>
<gene>
    <name evidence="2" type="ORF">JOF35_003799</name>
</gene>
<evidence type="ECO:0000313" key="3">
    <source>
        <dbReference type="Proteomes" id="UP001234880"/>
    </source>
</evidence>
<accession>A0ABT9KSV0</accession>
<sequence>MTSSDFVFVAALAHGAMWFALWAREKLRPHGRHRAPKVDAPRL</sequence>